<dbReference type="InterPro" id="IPR045055">
    <property type="entry name" value="DNA2/NAM7-like"/>
</dbReference>
<dbReference type="SUPFAM" id="SSF52540">
    <property type="entry name" value="P-loop containing nucleoside triphosphate hydrolases"/>
    <property type="match status" value="1"/>
</dbReference>
<comment type="caution">
    <text evidence="15">Lacks conserved residue(s) required for the propagation of feature annotation.</text>
</comment>
<dbReference type="PANTHER" id="PTHR10887:SF364">
    <property type="entry name" value="REGULATOR OF NONSENSE TRANSCRIPTS 1"/>
    <property type="match status" value="1"/>
</dbReference>
<dbReference type="AlphaFoldDB" id="A0A5B0R7T2"/>
<feature type="compositionally biased region" description="Polar residues" evidence="16">
    <location>
        <begin position="949"/>
        <end position="961"/>
    </location>
</feature>
<keyword evidence="3" id="KW-0963">Cytoplasm</keyword>
<evidence type="ECO:0000256" key="15">
    <source>
        <dbReference type="PROSITE-ProRule" id="PRU01341"/>
    </source>
</evidence>
<dbReference type="Proteomes" id="UP000325313">
    <property type="component" value="Unassembled WGS sequence"/>
</dbReference>
<feature type="region of interest" description="Disordered" evidence="16">
    <location>
        <begin position="1"/>
        <end position="51"/>
    </location>
</feature>
<evidence type="ECO:0000256" key="10">
    <source>
        <dbReference type="ARBA" id="ARBA00022840"/>
    </source>
</evidence>
<dbReference type="GO" id="GO:0000184">
    <property type="term" value="P:nuclear-transcribed mRNA catabolic process, nonsense-mediated decay"/>
    <property type="evidence" value="ECO:0007669"/>
    <property type="project" value="UniProtKB-KW"/>
</dbReference>
<dbReference type="PANTHER" id="PTHR10887">
    <property type="entry name" value="DNA2/NAM7 HELICASE FAMILY"/>
    <property type="match status" value="1"/>
</dbReference>
<feature type="region of interest" description="Disordered" evidence="16">
    <location>
        <begin position="63"/>
        <end position="100"/>
    </location>
</feature>
<dbReference type="Gene3D" id="6.10.140.1240">
    <property type="match status" value="1"/>
</dbReference>
<keyword evidence="7" id="KW-0378">Hydrolase</keyword>
<evidence type="ECO:0000256" key="9">
    <source>
        <dbReference type="ARBA" id="ARBA00022833"/>
    </source>
</evidence>
<evidence type="ECO:0000259" key="17">
    <source>
        <dbReference type="PROSITE" id="PS51997"/>
    </source>
</evidence>
<protein>
    <submittedName>
        <fullName evidence="18">ATP-dependent helicase NAM7</fullName>
    </submittedName>
</protein>
<proteinExistence type="inferred from homology"/>
<dbReference type="Gene3D" id="2.40.30.230">
    <property type="match status" value="1"/>
</dbReference>
<comment type="subcellular location">
    <subcellularLocation>
        <location evidence="1">Cytoplasm</location>
    </subcellularLocation>
</comment>
<keyword evidence="5" id="KW-0547">Nucleotide-binding</keyword>
<keyword evidence="8 18" id="KW-0347">Helicase</keyword>
<feature type="region of interest" description="Disordered" evidence="16">
    <location>
        <begin position="931"/>
        <end position="961"/>
    </location>
</feature>
<evidence type="ECO:0000256" key="4">
    <source>
        <dbReference type="ARBA" id="ARBA00022723"/>
    </source>
</evidence>
<dbReference type="PROSITE" id="PS51997">
    <property type="entry name" value="UPF1_CH_RICH"/>
    <property type="match status" value="1"/>
</dbReference>
<accession>A0A5B0R7T2</accession>
<comment type="catalytic activity">
    <reaction evidence="13">
        <text>ATP + H2O = ADP + phosphate + H(+)</text>
        <dbReference type="Rhea" id="RHEA:13065"/>
        <dbReference type="ChEBI" id="CHEBI:15377"/>
        <dbReference type="ChEBI" id="CHEBI:15378"/>
        <dbReference type="ChEBI" id="CHEBI:30616"/>
        <dbReference type="ChEBI" id="CHEBI:43474"/>
        <dbReference type="ChEBI" id="CHEBI:456216"/>
        <dbReference type="EC" id="3.6.4.13"/>
    </reaction>
    <physiologicalReaction direction="left-to-right" evidence="13">
        <dbReference type="Rhea" id="RHEA:13066"/>
    </physiologicalReaction>
</comment>
<comment type="similarity">
    <text evidence="2">Belongs to the DNA2/NAM7 helicase family.</text>
</comment>
<feature type="compositionally biased region" description="Polar residues" evidence="16">
    <location>
        <begin position="1033"/>
        <end position="1043"/>
    </location>
</feature>
<reference evidence="18 19" key="1">
    <citation type="submission" date="2019-05" db="EMBL/GenBank/DDBJ databases">
        <title>Emergence of the Ug99 lineage of the wheat stem rust pathogen through somatic hybridization.</title>
        <authorList>
            <person name="Li F."/>
            <person name="Upadhyaya N.M."/>
            <person name="Sperschneider J."/>
            <person name="Matny O."/>
            <person name="Nguyen-Phuc H."/>
            <person name="Mago R."/>
            <person name="Raley C."/>
            <person name="Miller M.E."/>
            <person name="Silverstein K.A.T."/>
            <person name="Henningsen E."/>
            <person name="Hirsch C.D."/>
            <person name="Visser B."/>
            <person name="Pretorius Z.A."/>
            <person name="Steffenson B.J."/>
            <person name="Schwessinger B."/>
            <person name="Dodds P.N."/>
            <person name="Figueroa M."/>
        </authorList>
    </citation>
    <scope>NUCLEOTIDE SEQUENCE [LARGE SCALE GENOMIC DNA]</scope>
    <source>
        <strain evidence="18 19">Ug99</strain>
    </source>
</reference>
<dbReference type="GO" id="GO:0003677">
    <property type="term" value="F:DNA binding"/>
    <property type="evidence" value="ECO:0007669"/>
    <property type="project" value="InterPro"/>
</dbReference>
<dbReference type="InterPro" id="IPR041679">
    <property type="entry name" value="DNA2/NAM7-like_C"/>
</dbReference>
<evidence type="ECO:0000313" key="18">
    <source>
        <dbReference type="EMBL" id="KAA1121736.1"/>
    </source>
</evidence>
<evidence type="ECO:0000256" key="16">
    <source>
        <dbReference type="SAM" id="MobiDB-lite"/>
    </source>
</evidence>
<dbReference type="GO" id="GO:0003723">
    <property type="term" value="F:RNA binding"/>
    <property type="evidence" value="ECO:0007669"/>
    <property type="project" value="InterPro"/>
</dbReference>
<dbReference type="InterPro" id="IPR027417">
    <property type="entry name" value="P-loop_NTPase"/>
</dbReference>
<evidence type="ECO:0000256" key="7">
    <source>
        <dbReference type="ARBA" id="ARBA00022801"/>
    </source>
</evidence>
<dbReference type="GO" id="GO:0005524">
    <property type="term" value="F:ATP binding"/>
    <property type="evidence" value="ECO:0007669"/>
    <property type="project" value="UniProtKB-KW"/>
</dbReference>
<sequence>MENFSHLGGASEYSYNPANDDDDSLSLVSGSTRAASQTNRHQVEGDGQSTIDDINFDELSLLDANPEPTRNRHQANNNSSNYDHPSHSDSATEQSSKFNQAENEADFEDVLDDLNRELPNHACAYCGIHSPSSVVKCLICSKWFCNSRGGPGAHSTGSHIVNHLVRAKHKEVTLHEDGPLGETTPECYNCGSKNVFTLGFIPAKSDTVVVLLCRQPCASTPSSKSDLVWDTSQWSPLIEDRQFLSWLVKVPDEQEVVRSKPVGFREITRLEEMWKENATATLDDLERDGALGEGEPQPILLRYEDAYQYQNIFGPLVKIESDYDRKLKESLTQNDVTVRWDMGLNQKRIAYFYLPKLESGEVRLAVGDELRLKYAGELQKAWEGPGHVIKVPNNQSDEVALELRRNDGVPHELTVNFSVDFVWKSTSFDRMQMAMKTFAVDDQSVSGYIYRKLLGHETPVPQVLRTQMPKRVSAPNLPELNHSQVSAVKSVLQKPLSLVQGPPGTGKTVTSASVVYHLSKMNPGQVLVCAPSNVAVDQLTEKIHLTGLKVVRVQAKSREAIDSSVQYLTLHQQVANNDTHPDLQKLIQLKAEQGELSSTDERRYKSLTRLCEREILTNADVILCTCVGAGDPRLAKMKFRTVLIDEATQATEPECMIPLTLGVKQVVFVGDHQQLGPTIMNKKAARAGLTQSMFERLVLLGNRPIRLQVQYRMHPCLSEFPSNMFYEGSLQNGVTAPERIKKNVDFPWPQPTTPMCFHCNLGQEEISSSGTSFLNRTEASNVEKVVTRFFKAGVLPSQIGIVTPYEGQRSYIVTYMQTNGTLKKDLYKDIEVASVDAFQGREKDYIILSCVRSNDHQGIGFLNDPRRLNVALTRAKYGVVVLGNPKVLSKHALWHFLLTAYKEKSCLVEGPLNNLQASLVQLSKPRKPLDRADLPVNRFEPNPRELPNLSYSRNGRDSTPTRFDQSFYKTVDSFSIPSDAQSVRSQATYASGLPPFSLPISRSMGYPNGSKRGGGGGMGSVVGVGGSSYASSMISQDFQSQDSRSMRGGGDDASSVAESMTDSVAAYSQADRLLAGRSRNDRTGLDYRGPGVSGLSSATVAGAGGKNFRAVDDDDALLLVYLCALPPLRPPSPLSSVPRPRPLGCLRPRRGPSAVFLLTLKGRIQWMAMMLMIDFVTESRPRSALLHFHS</sequence>
<keyword evidence="9 15" id="KW-0862">Zinc</keyword>
<dbReference type="CDD" id="cd21407">
    <property type="entry name" value="1B_UPF1-like"/>
    <property type="match status" value="1"/>
</dbReference>
<comment type="catalytic activity">
    <reaction evidence="12">
        <text>ATP + H2O = ADP + phosphate + H(+)</text>
        <dbReference type="Rhea" id="RHEA:13065"/>
        <dbReference type="ChEBI" id="CHEBI:15377"/>
        <dbReference type="ChEBI" id="CHEBI:15378"/>
        <dbReference type="ChEBI" id="CHEBI:30616"/>
        <dbReference type="ChEBI" id="CHEBI:43474"/>
        <dbReference type="ChEBI" id="CHEBI:456216"/>
        <dbReference type="EC" id="3.6.4.12"/>
    </reaction>
    <physiologicalReaction direction="left-to-right" evidence="12">
        <dbReference type="Rhea" id="RHEA:13066"/>
    </physiologicalReaction>
</comment>
<feature type="domain" description="Upf1" evidence="17">
    <location>
        <begin position="115"/>
        <end position="277"/>
    </location>
</feature>
<organism evidence="18 19">
    <name type="scientific">Puccinia graminis f. sp. tritici</name>
    <dbReference type="NCBI Taxonomy" id="56615"/>
    <lineage>
        <taxon>Eukaryota</taxon>
        <taxon>Fungi</taxon>
        <taxon>Dikarya</taxon>
        <taxon>Basidiomycota</taxon>
        <taxon>Pucciniomycotina</taxon>
        <taxon>Pucciniomycetes</taxon>
        <taxon>Pucciniales</taxon>
        <taxon>Pucciniaceae</taxon>
        <taxon>Puccinia</taxon>
    </lineage>
</organism>
<dbReference type="GO" id="GO:0003724">
    <property type="term" value="F:RNA helicase activity"/>
    <property type="evidence" value="ECO:0007669"/>
    <property type="project" value="UniProtKB-EC"/>
</dbReference>
<dbReference type="EMBL" id="VDEP01000237">
    <property type="protein sequence ID" value="KAA1121736.1"/>
    <property type="molecule type" value="Genomic_DNA"/>
</dbReference>
<dbReference type="Pfam" id="PF04851">
    <property type="entry name" value="ResIII"/>
    <property type="match status" value="1"/>
</dbReference>
<evidence type="ECO:0000256" key="5">
    <source>
        <dbReference type="ARBA" id="ARBA00022741"/>
    </source>
</evidence>
<dbReference type="InterPro" id="IPR040812">
    <property type="entry name" value="UPF1_1B_dom"/>
</dbReference>
<keyword evidence="4 15" id="KW-0479">Metal-binding</keyword>
<keyword evidence="10" id="KW-0067">ATP-binding</keyword>
<dbReference type="CDD" id="cd18808">
    <property type="entry name" value="SF1_C_Upf1"/>
    <property type="match status" value="1"/>
</dbReference>
<dbReference type="InterPro" id="IPR041677">
    <property type="entry name" value="DNA2/NAM7_AAA_11"/>
</dbReference>
<name>A0A5B0R7T2_PUCGR</name>
<comment type="caution">
    <text evidence="18">The sequence shown here is derived from an EMBL/GenBank/DDBJ whole genome shotgun (WGS) entry which is preliminary data.</text>
</comment>
<dbReference type="CDD" id="cd18039">
    <property type="entry name" value="DEXXQc_UPF1"/>
    <property type="match status" value="1"/>
</dbReference>
<evidence type="ECO:0000256" key="6">
    <source>
        <dbReference type="ARBA" id="ARBA00022771"/>
    </source>
</evidence>
<evidence type="ECO:0000256" key="2">
    <source>
        <dbReference type="ARBA" id="ARBA00007913"/>
    </source>
</evidence>
<dbReference type="GO" id="GO:0003678">
    <property type="term" value="F:DNA helicase activity"/>
    <property type="evidence" value="ECO:0007669"/>
    <property type="project" value="UniProtKB-EC"/>
</dbReference>
<evidence type="ECO:0000256" key="11">
    <source>
        <dbReference type="ARBA" id="ARBA00023161"/>
    </source>
</evidence>
<dbReference type="InterPro" id="IPR047187">
    <property type="entry name" value="SF1_C_Upf1"/>
</dbReference>
<evidence type="ECO:0000256" key="14">
    <source>
        <dbReference type="ARBA" id="ARBA00055561"/>
    </source>
</evidence>
<dbReference type="InterPro" id="IPR018999">
    <property type="entry name" value="UPF1_CH/ZBD"/>
</dbReference>
<evidence type="ECO:0000256" key="12">
    <source>
        <dbReference type="ARBA" id="ARBA00048432"/>
    </source>
</evidence>
<evidence type="ECO:0000256" key="8">
    <source>
        <dbReference type="ARBA" id="ARBA00022806"/>
    </source>
</evidence>
<dbReference type="FunFam" id="3.40.50.300:FF:000097">
    <property type="entry name" value="Regulator of nonsense transcripts 1"/>
    <property type="match status" value="1"/>
</dbReference>
<dbReference type="CDD" id="cd21400">
    <property type="entry name" value="ZBD_UPF1-like"/>
    <property type="match status" value="1"/>
</dbReference>
<evidence type="ECO:0000256" key="3">
    <source>
        <dbReference type="ARBA" id="ARBA00022490"/>
    </source>
</evidence>
<keyword evidence="6 15" id="KW-0863">Zinc-finger</keyword>
<keyword evidence="11" id="KW-0866">Nonsense-mediated mRNA decay</keyword>
<evidence type="ECO:0000256" key="1">
    <source>
        <dbReference type="ARBA" id="ARBA00004496"/>
    </source>
</evidence>
<dbReference type="GO" id="GO:0008270">
    <property type="term" value="F:zinc ion binding"/>
    <property type="evidence" value="ECO:0007669"/>
    <property type="project" value="UniProtKB-UniRule"/>
</dbReference>
<feature type="compositionally biased region" description="Polar residues" evidence="16">
    <location>
        <begin position="74"/>
        <end position="100"/>
    </location>
</feature>
<dbReference type="Pfam" id="PF13086">
    <property type="entry name" value="AAA_11"/>
    <property type="match status" value="1"/>
</dbReference>
<comment type="function">
    <text evidence="14">RNA-dependent helicase required for nonsense-mediated decay (NMD) of aberrant mRNAs containing premature stop codons and modulates the expression level of normal mRNAs. Also capable of unwinding double-stranded DNA and translocating on single-stranded DNA.</text>
</comment>
<dbReference type="InterPro" id="IPR006935">
    <property type="entry name" value="Helicase/UvrB_N"/>
</dbReference>
<feature type="region of interest" description="Disordered" evidence="16">
    <location>
        <begin position="1033"/>
        <end position="1060"/>
    </location>
</feature>
<dbReference type="Pfam" id="PF09416">
    <property type="entry name" value="UPF1_Zn_bind"/>
    <property type="match status" value="1"/>
</dbReference>
<evidence type="ECO:0000256" key="13">
    <source>
        <dbReference type="ARBA" id="ARBA00049390"/>
    </source>
</evidence>
<dbReference type="GO" id="GO:0016787">
    <property type="term" value="F:hydrolase activity"/>
    <property type="evidence" value="ECO:0007669"/>
    <property type="project" value="UniProtKB-KW"/>
</dbReference>
<dbReference type="Gene3D" id="3.40.50.300">
    <property type="entry name" value="P-loop containing nucleotide triphosphate hydrolases"/>
    <property type="match status" value="2"/>
</dbReference>
<dbReference type="GO" id="GO:0005737">
    <property type="term" value="C:cytoplasm"/>
    <property type="evidence" value="ECO:0007669"/>
    <property type="project" value="UniProtKB-SubCell"/>
</dbReference>
<dbReference type="Pfam" id="PF18141">
    <property type="entry name" value="UPF1_1B_dom"/>
    <property type="match status" value="1"/>
</dbReference>
<evidence type="ECO:0000313" key="19">
    <source>
        <dbReference type="Proteomes" id="UP000325313"/>
    </source>
</evidence>
<dbReference type="Pfam" id="PF13087">
    <property type="entry name" value="AAA_12"/>
    <property type="match status" value="1"/>
</dbReference>
<feature type="region of interest" description="C4" evidence="15">
    <location>
        <begin position="187"/>
        <end position="217"/>
    </location>
</feature>
<gene>
    <name evidence="18" type="primary">UPF1_1</name>
    <name evidence="18" type="ORF">PGTUg99_023032</name>
</gene>